<dbReference type="SUPFAM" id="SSF51197">
    <property type="entry name" value="Clavaminate synthase-like"/>
    <property type="match status" value="2"/>
</dbReference>
<dbReference type="EMBL" id="QZBD01000131">
    <property type="protein sequence ID" value="THY27282.1"/>
    <property type="molecule type" value="Genomic_DNA"/>
</dbReference>
<evidence type="ECO:0000256" key="1">
    <source>
        <dbReference type="SAM" id="Coils"/>
    </source>
</evidence>
<dbReference type="PANTHER" id="PTHR12461">
    <property type="entry name" value="HYPOXIA-INDUCIBLE FACTOR 1 ALPHA INHIBITOR-RELATED"/>
    <property type="match status" value="1"/>
</dbReference>
<dbReference type="Proteomes" id="UP000306584">
    <property type="component" value="Unassembled WGS sequence"/>
</dbReference>
<feature type="coiled-coil region" evidence="1">
    <location>
        <begin position="296"/>
        <end position="342"/>
    </location>
</feature>
<dbReference type="SMART" id="SM00558">
    <property type="entry name" value="JmjC"/>
    <property type="match status" value="1"/>
</dbReference>
<feature type="compositionally biased region" description="Acidic residues" evidence="2">
    <location>
        <begin position="346"/>
        <end position="365"/>
    </location>
</feature>
<sequence length="574" mass="65124">MLFHRFNTFTYKMTRTKKSAYKPGAKERADKAAAANPQPHNGPTTTEGSIPQWKLGKPKDFYDRFVSKRQPVVIQGKLEDLEFVTKNWSKVDYLRETAGDAPVKVEPMHKEKKRYGTDVERVDTTFGAFLDSLKEEKDEYDYLTTQYSDDEDDLDDDDEDDEDYDKEKEDQHNEIASGTFPQPIRALLTKEVPMRPEVMGNLVLQQMNIWLGKSKAGTSSGLHHDFHDNLYVLLKGRKRFVLYPPSAVHHLDTYGKVKKIHTNGLIAYKQPGEDEEDDDEEANEADQIRADGLVERDAAALKVQALEEKMDKFEATGKTKGLDKVQKEYGEAVERLMKYQTADFGELGEDDFDEVSSEEEEDPEELKDQVLRDAPAKKRKADGELDGRDTKTAKAGAEDDQDSDANDDDSDADLLEALEKAQNGQLDDLDDDEDASDLDLMKALENAQGEDGPSEPLSFSQVSTQELHSHLGLTSPQKTSDALEKAGKPYIVDLKAGDMLYLPTSWFHEVTSFSDESDDNLHIALNYWFHPPDAALTKFEHPYSDITLWKFMEEKVKSAYNSLVENEEEDEEEE</sequence>
<keyword evidence="1" id="KW-0175">Coiled coil</keyword>
<reference evidence="4 5" key="1">
    <citation type="submission" date="2018-10" db="EMBL/GenBank/DDBJ databases">
        <title>Fifty Aureobasidium pullulans genomes reveal a recombining polyextremotolerant generalist.</title>
        <authorList>
            <person name="Gostincar C."/>
            <person name="Turk M."/>
            <person name="Zajc J."/>
            <person name="Gunde-Cimerman N."/>
        </authorList>
    </citation>
    <scope>NUCLEOTIDE SEQUENCE [LARGE SCALE GENOMIC DNA]</scope>
    <source>
        <strain evidence="4 5">EXF-6604</strain>
    </source>
</reference>
<feature type="compositionally biased region" description="Polar residues" evidence="2">
    <location>
        <begin position="457"/>
        <end position="480"/>
    </location>
</feature>
<dbReference type="InterPro" id="IPR003347">
    <property type="entry name" value="JmjC_dom"/>
</dbReference>
<dbReference type="PANTHER" id="PTHR12461:SF100">
    <property type="entry name" value="JMJC DOMAIN-CONTAINING PROTEIN 4"/>
    <property type="match status" value="1"/>
</dbReference>
<dbReference type="Gene3D" id="2.60.120.10">
    <property type="entry name" value="Jelly Rolls"/>
    <property type="match status" value="1"/>
</dbReference>
<feature type="compositionally biased region" description="Acidic residues" evidence="2">
    <location>
        <begin position="148"/>
        <end position="164"/>
    </location>
</feature>
<dbReference type="AlphaFoldDB" id="A0A4S9LEL0"/>
<feature type="region of interest" description="Disordered" evidence="2">
    <location>
        <begin position="447"/>
        <end position="480"/>
    </location>
</feature>
<feature type="compositionally biased region" description="Acidic residues" evidence="2">
    <location>
        <begin position="398"/>
        <end position="416"/>
    </location>
</feature>
<organism evidence="4 5">
    <name type="scientific">Aureobasidium pullulans</name>
    <name type="common">Black yeast</name>
    <name type="synonym">Pullularia pullulans</name>
    <dbReference type="NCBI Taxonomy" id="5580"/>
    <lineage>
        <taxon>Eukaryota</taxon>
        <taxon>Fungi</taxon>
        <taxon>Dikarya</taxon>
        <taxon>Ascomycota</taxon>
        <taxon>Pezizomycotina</taxon>
        <taxon>Dothideomycetes</taxon>
        <taxon>Dothideomycetidae</taxon>
        <taxon>Dothideales</taxon>
        <taxon>Saccotheciaceae</taxon>
        <taxon>Aureobasidium</taxon>
    </lineage>
</organism>
<dbReference type="PROSITE" id="PS51184">
    <property type="entry name" value="JMJC"/>
    <property type="match status" value="1"/>
</dbReference>
<dbReference type="Pfam" id="PF13621">
    <property type="entry name" value="Cupin_8"/>
    <property type="match status" value="1"/>
</dbReference>
<feature type="compositionally biased region" description="Polar residues" evidence="2">
    <location>
        <begin position="38"/>
        <end position="49"/>
    </location>
</feature>
<dbReference type="InterPro" id="IPR014710">
    <property type="entry name" value="RmlC-like_jellyroll"/>
</dbReference>
<accession>A0A4S9LEL0</accession>
<evidence type="ECO:0000259" key="3">
    <source>
        <dbReference type="PROSITE" id="PS51184"/>
    </source>
</evidence>
<name>A0A4S9LEL0_AURPU</name>
<evidence type="ECO:0000313" key="5">
    <source>
        <dbReference type="Proteomes" id="UP000306584"/>
    </source>
</evidence>
<feature type="domain" description="JmjC" evidence="3">
    <location>
        <begin position="184"/>
        <end position="544"/>
    </location>
</feature>
<feature type="compositionally biased region" description="Basic and acidic residues" evidence="2">
    <location>
        <begin position="366"/>
        <end position="392"/>
    </location>
</feature>
<proteinExistence type="predicted"/>
<feature type="region of interest" description="Disordered" evidence="2">
    <location>
        <begin position="141"/>
        <end position="179"/>
    </location>
</feature>
<comment type="caution">
    <text evidence="4">The sequence shown here is derived from an EMBL/GenBank/DDBJ whole genome shotgun (WGS) entry which is preliminary data.</text>
</comment>
<gene>
    <name evidence="4" type="ORF">D6D01_04172</name>
</gene>
<evidence type="ECO:0000256" key="2">
    <source>
        <dbReference type="SAM" id="MobiDB-lite"/>
    </source>
</evidence>
<feature type="region of interest" description="Disordered" evidence="2">
    <location>
        <begin position="342"/>
        <end position="433"/>
    </location>
</feature>
<dbReference type="InterPro" id="IPR041667">
    <property type="entry name" value="Cupin_8"/>
</dbReference>
<feature type="region of interest" description="Disordered" evidence="2">
    <location>
        <begin position="17"/>
        <end position="55"/>
    </location>
</feature>
<dbReference type="Gene3D" id="2.60.120.650">
    <property type="entry name" value="Cupin"/>
    <property type="match status" value="1"/>
</dbReference>
<evidence type="ECO:0000313" key="4">
    <source>
        <dbReference type="EMBL" id="THY27282.1"/>
    </source>
</evidence>
<protein>
    <submittedName>
        <fullName evidence="4">Clavaminate synthase-like protein</fullName>
    </submittedName>
</protein>